<feature type="region of interest" description="Disordered" evidence="1">
    <location>
        <begin position="61"/>
        <end position="88"/>
    </location>
</feature>
<accession>K2H322</accession>
<proteinExistence type="predicted"/>
<sequence>MTDDIPKPIAFQPIDLSFVFCIQMNKIVNITTYYNRTIYSESCSYTSERMTPMNILIPPRDNSPLGFDDTSLSQSNSNSRINSRTGSRRTDLLSPLDLFNTKSGLDVYDDYFIFQ</sequence>
<dbReference type="VEuPathDB" id="AmoebaDB:ENU1_080240"/>
<evidence type="ECO:0000256" key="1">
    <source>
        <dbReference type="SAM" id="MobiDB-lite"/>
    </source>
</evidence>
<dbReference type="EMBL" id="JH926501">
    <property type="protein sequence ID" value="EKE40762.1"/>
    <property type="molecule type" value="Genomic_DNA"/>
</dbReference>
<dbReference type="AlphaFoldDB" id="K2H322"/>
<dbReference type="Proteomes" id="UP000006769">
    <property type="component" value="Unassembled WGS sequence"/>
</dbReference>
<evidence type="ECO:0000313" key="3">
    <source>
        <dbReference type="Proteomes" id="UP000006769"/>
    </source>
</evidence>
<reference evidence="2 3" key="1">
    <citation type="submission" date="2011-11" db="EMBL/GenBank/DDBJ databases">
        <authorList>
            <person name="Hannick L."/>
            <person name="Karamycheva S."/>
            <person name="Lorenzi H."/>
            <person name="Caler E."/>
        </authorList>
    </citation>
    <scope>NUCLEOTIDE SEQUENCE [LARGE SCALE GENOMIC DNA]</scope>
    <source>
        <strain evidence="2 3">P19</strain>
    </source>
</reference>
<protein>
    <submittedName>
        <fullName evidence="2">Uncharacterized protein</fullName>
    </submittedName>
</protein>
<feature type="compositionally biased region" description="Low complexity" evidence="1">
    <location>
        <begin position="70"/>
        <end position="85"/>
    </location>
</feature>
<dbReference type="OMA" id="NILIPPR"/>
<dbReference type="RefSeq" id="XP_008856900.1">
    <property type="nucleotide sequence ID" value="XM_008858678.1"/>
</dbReference>
<organism evidence="2 3">
    <name type="scientific">Entamoeba nuttalli (strain P19)</name>
    <name type="common">Amoeba</name>
    <dbReference type="NCBI Taxonomy" id="1076696"/>
    <lineage>
        <taxon>Eukaryota</taxon>
        <taxon>Amoebozoa</taxon>
        <taxon>Evosea</taxon>
        <taxon>Archamoebae</taxon>
        <taxon>Mastigamoebida</taxon>
        <taxon>Entamoebidae</taxon>
        <taxon>Entamoeba</taxon>
    </lineage>
</organism>
<dbReference type="GeneID" id="20073076"/>
<evidence type="ECO:0000313" key="2">
    <source>
        <dbReference type="EMBL" id="EKE40762.1"/>
    </source>
</evidence>
<gene>
    <name evidence="2" type="ORF">ENU1_080240</name>
</gene>
<name>K2H322_ENTNP</name>